<dbReference type="RefSeq" id="WP_101357341.1">
    <property type="nucleotide sequence ID" value="NZ_NKXO01000001.1"/>
</dbReference>
<evidence type="ECO:0000313" key="8">
    <source>
        <dbReference type="Proteomes" id="UP000233387"/>
    </source>
</evidence>
<dbReference type="InterPro" id="IPR007452">
    <property type="entry name" value="TamB_C"/>
</dbReference>
<accession>A0A2N3IKZ4</accession>
<evidence type="ECO:0000259" key="6">
    <source>
        <dbReference type="Pfam" id="PF04357"/>
    </source>
</evidence>
<dbReference type="PANTHER" id="PTHR36985:SF1">
    <property type="entry name" value="TRANSLOCATION AND ASSEMBLY MODULE SUBUNIT TAMB"/>
    <property type="match status" value="1"/>
</dbReference>
<keyword evidence="2 5" id="KW-0812">Transmembrane</keyword>
<dbReference type="OrthoDB" id="9811276at2"/>
<keyword evidence="4 5" id="KW-0472">Membrane</keyword>
<feature type="domain" description="Translocation and assembly module TamB C-terminal" evidence="6">
    <location>
        <begin position="1078"/>
        <end position="1494"/>
    </location>
</feature>
<evidence type="ECO:0000256" key="3">
    <source>
        <dbReference type="ARBA" id="ARBA00022989"/>
    </source>
</evidence>
<proteinExistence type="predicted"/>
<evidence type="ECO:0000256" key="5">
    <source>
        <dbReference type="SAM" id="Phobius"/>
    </source>
</evidence>
<evidence type="ECO:0000256" key="4">
    <source>
        <dbReference type="ARBA" id="ARBA00023136"/>
    </source>
</evidence>
<evidence type="ECO:0000256" key="1">
    <source>
        <dbReference type="ARBA" id="ARBA00004167"/>
    </source>
</evidence>
<comment type="subcellular location">
    <subcellularLocation>
        <location evidence="1">Membrane</location>
        <topology evidence="1">Single-pass membrane protein</topology>
    </subcellularLocation>
</comment>
<keyword evidence="8" id="KW-1185">Reference proteome</keyword>
<dbReference type="Pfam" id="PF04357">
    <property type="entry name" value="TamB"/>
    <property type="match status" value="1"/>
</dbReference>
<dbReference type="PANTHER" id="PTHR36985">
    <property type="entry name" value="TRANSLOCATION AND ASSEMBLY MODULE SUBUNIT TAMB"/>
    <property type="match status" value="1"/>
</dbReference>
<reference evidence="7 8" key="1">
    <citation type="submission" date="2017-06" db="EMBL/GenBank/DDBJ databases">
        <title>Raineya orbicola gen. nov., sp. nov. a slightly thermophilic bacterium of the phylum Bacteroidetes and the description of Raineyaceae fam. nov.</title>
        <authorList>
            <person name="Albuquerque L."/>
            <person name="Polonia A.R.M."/>
            <person name="Barroso C."/>
            <person name="Froufe H.J.C."/>
            <person name="Lage O."/>
            <person name="Lobo-Da-Cunha A."/>
            <person name="Egas C."/>
            <person name="Da Costa M.S."/>
        </authorList>
    </citation>
    <scope>NUCLEOTIDE SEQUENCE [LARGE SCALE GENOMIC DNA]</scope>
    <source>
        <strain evidence="7 8">SPSPC-11</strain>
    </source>
</reference>
<keyword evidence="3 5" id="KW-1133">Transmembrane helix</keyword>
<dbReference type="EMBL" id="NKXO01000001">
    <property type="protein sequence ID" value="PKQ70943.1"/>
    <property type="molecule type" value="Genomic_DNA"/>
</dbReference>
<evidence type="ECO:0000256" key="2">
    <source>
        <dbReference type="ARBA" id="ARBA00022692"/>
    </source>
</evidence>
<name>A0A2N3IKZ4_9BACT</name>
<dbReference type="Proteomes" id="UP000233387">
    <property type="component" value="Unassembled WGS sequence"/>
</dbReference>
<organism evidence="7 8">
    <name type="scientific">Raineya orbicola</name>
    <dbReference type="NCBI Taxonomy" id="2016530"/>
    <lineage>
        <taxon>Bacteria</taxon>
        <taxon>Pseudomonadati</taxon>
        <taxon>Bacteroidota</taxon>
        <taxon>Cytophagia</taxon>
        <taxon>Cytophagales</taxon>
        <taxon>Raineyaceae</taxon>
        <taxon>Raineya</taxon>
    </lineage>
</organism>
<evidence type="ECO:0000313" key="7">
    <source>
        <dbReference type="EMBL" id="PKQ70943.1"/>
    </source>
</evidence>
<sequence>MSVIKQDIEPQKSAIEQTEFSAEQIKKAQKKRITLKFFRIAWKYFKWGVIMPISVILFLLALLAIPATQTFLAQKASRYFSRITGFEVKIEKLRINLINQDVYLKNLQIIDRQGNVMIDIEKTEVDLQLRTFMRGKDIFLDKILLQNGEVNLIVNPVTKQLNIDEFIAVIDSLTAPKEKKKRKPGERAPVFAIEEVTLDKMRFSYYDSRQDSIRNGFDYAHFKFSDLDGYLRNMLIVADTIAFDLEHFKAEDKISGLTIKNFTTRFLMNKHSMQFNRLYAEINNSTLRDSLVFNYESKKDFAHFNEKIRLEANLNNTLLHTRDLALFAPDLMQYDDVWRIKGYFSGTISNFSFTDFALKIGQNTSLIGSLTAEGLPTIQNVLASLQLEQGTQIYAPDLKQYLDENSNHFVQKFGNIALQGRFDGYFTDFKANCQMQSDLGNADLDTYFIQQDQQVPAYEGIIRLQNFQIGTLLEEKSLGMLSLDANIKGKGFTIQTLDTDLDGHVEFFEFNTYPYRNIDLKGHFKNKSFEGKINSQDENAHLELTGSMNFNKPEPELRITTDIENLDFFKIHLWNEPLIFKGFLHINSENLKLDNFLGEVLMKEAKIHYKNRTLPIDSLMISSSQNPYGYRFIDIYSQYISAELKGKFTLAQLQKNLSIFTNEIVLGIKNEEAKQKAYYEAKKKEKSEEVSIDFKINLNDINPIAHLFDSTFRISQGIPLQGELQGGELTRFSIKTEKPFEKLHFGKNQFQRNSFRFEAYKEGSNNNVSAELYVYSNEQKMGGVETEKLSFNAIWLDGIIDFRTKIKQKNSTNEADLQGHITLDTNRTEIEFDESLVKVLEKDWHFLKEGKITLFTAENGNILFEKFGLYNEKQEIKITGNIASNSNNDKLNIDIENFQLATLNVLLSKQKLKGTLNTHIDLQDVYEQIKINSQFTADSVAINQFLIGDLHGKSTWNNEQKIVEIATDIYHKKDYVLFLTGYYKPQNQDLNLWAKIRNLPLNIVEPFTEGLFSKLEGTISGDLAIAGKIYKPELSGFARFQNAKLKVDFLGATYETNSQIEIAHNEFLFNHFIFYDRDKQKITFDGSISHDNFSHFFLNLEGDFNKFTLLQIKETPNALFYGNAIASGKILMQGEPTDLYIRVDATSNKGTKIYLPLDGYSEVGEVSYYQFTNFEKENQQDSLHLQKQIKSVKITGLELDMNLNVTEDAYFEIQLDRQTGDKMQGVGKGLMQLSIDKRGNFGIWGDYLITDGSYLFTMKNLISKKFNILPGSKIYFEGDVYKAYMDVKASYNAHTSFTAFLPQTEINPETSRRFPVAVVAHLLGDLLAPKVTFNIDFKDIEKQIANPTLQAAMFKVKSDIETNELELNRQVGSLVILGQFTSASNNSNVGAASGRTLGEFLSNQFSSIVSQIDENLEIDISAGDLIAAGQNNSTVLGARFAYNLMDGRLRIISDNRLNNQQRGSNYTGEWIVEFLMTEDGRYKLKMYNRSTFGSSNIMNTTANSTGVSISTSRSGNTFWELFQSKKKKEAKRQKQKQQAIQ</sequence>
<dbReference type="GO" id="GO:0005886">
    <property type="term" value="C:plasma membrane"/>
    <property type="evidence" value="ECO:0007669"/>
    <property type="project" value="InterPro"/>
</dbReference>
<comment type="caution">
    <text evidence="7">The sequence shown here is derived from an EMBL/GenBank/DDBJ whole genome shotgun (WGS) entry which is preliminary data.</text>
</comment>
<feature type="transmembrane region" description="Helical" evidence="5">
    <location>
        <begin position="44"/>
        <end position="65"/>
    </location>
</feature>
<protein>
    <recommendedName>
        <fullName evidence="6">Translocation and assembly module TamB C-terminal domain-containing protein</fullName>
    </recommendedName>
</protein>
<dbReference type="GO" id="GO:0009306">
    <property type="term" value="P:protein secretion"/>
    <property type="evidence" value="ECO:0007669"/>
    <property type="project" value="InterPro"/>
</dbReference>
<gene>
    <name evidence="7" type="ORF">Rain11_0084</name>
</gene>